<protein>
    <submittedName>
        <fullName evidence="3">Right-handed parallel beta-helix repeat-containing protein</fullName>
    </submittedName>
</protein>
<dbReference type="EMBL" id="JAQOSK010000003">
    <property type="protein sequence ID" value="MDC2954873.1"/>
    <property type="molecule type" value="Genomic_DNA"/>
</dbReference>
<name>A0ABT5FQN0_9ACTN</name>
<reference evidence="3 4" key="1">
    <citation type="journal article" date="2015" name="Int. J. Syst. Evol. Microbiol.">
        <title>Streptomyces gilvifuscus sp. nov., an actinomycete that produces antibacterial compounds isolated from soil.</title>
        <authorList>
            <person name="Nguyen T.M."/>
            <person name="Kim J."/>
        </authorList>
    </citation>
    <scope>NUCLEOTIDE SEQUENCE [LARGE SCALE GENOMIC DNA]</scope>
    <source>
        <strain evidence="3 4">T113</strain>
    </source>
</reference>
<comment type="caution">
    <text evidence="3">The sequence shown here is derived from an EMBL/GenBank/DDBJ whole genome shotgun (WGS) entry which is preliminary data.</text>
</comment>
<dbReference type="Pfam" id="PF13229">
    <property type="entry name" value="Beta_helix"/>
    <property type="match status" value="1"/>
</dbReference>
<feature type="region of interest" description="Disordered" evidence="1">
    <location>
        <begin position="54"/>
        <end position="79"/>
    </location>
</feature>
<dbReference type="SUPFAM" id="SSF51126">
    <property type="entry name" value="Pectin lyase-like"/>
    <property type="match status" value="1"/>
</dbReference>
<dbReference type="InterPro" id="IPR039448">
    <property type="entry name" value="Beta_helix"/>
</dbReference>
<dbReference type="RefSeq" id="WP_272174974.1">
    <property type="nucleotide sequence ID" value="NZ_JAQOSK010000003.1"/>
</dbReference>
<dbReference type="InterPro" id="IPR006626">
    <property type="entry name" value="PbH1"/>
</dbReference>
<keyword evidence="4" id="KW-1185">Reference proteome</keyword>
<dbReference type="SMART" id="SM00710">
    <property type="entry name" value="PbH1"/>
    <property type="match status" value="8"/>
</dbReference>
<dbReference type="InterPro" id="IPR012334">
    <property type="entry name" value="Pectin_lyas_fold"/>
</dbReference>
<evidence type="ECO:0000313" key="4">
    <source>
        <dbReference type="Proteomes" id="UP001221328"/>
    </source>
</evidence>
<accession>A0ABT5FQN0</accession>
<evidence type="ECO:0000313" key="3">
    <source>
        <dbReference type="EMBL" id="MDC2954873.1"/>
    </source>
</evidence>
<gene>
    <name evidence="3" type="ORF">PO587_10395</name>
</gene>
<feature type="region of interest" description="Disordered" evidence="1">
    <location>
        <begin position="1"/>
        <end position="27"/>
    </location>
</feature>
<organism evidence="3 4">
    <name type="scientific">Streptomyces gilvifuscus</name>
    <dbReference type="NCBI Taxonomy" id="1550617"/>
    <lineage>
        <taxon>Bacteria</taxon>
        <taxon>Bacillati</taxon>
        <taxon>Actinomycetota</taxon>
        <taxon>Actinomycetes</taxon>
        <taxon>Kitasatosporales</taxon>
        <taxon>Streptomycetaceae</taxon>
        <taxon>Streptomyces</taxon>
    </lineage>
</organism>
<evidence type="ECO:0000259" key="2">
    <source>
        <dbReference type="Pfam" id="PF13229"/>
    </source>
</evidence>
<dbReference type="Gene3D" id="2.160.20.10">
    <property type="entry name" value="Single-stranded right-handed beta-helix, Pectin lyase-like"/>
    <property type="match status" value="1"/>
</dbReference>
<proteinExistence type="predicted"/>
<dbReference type="Proteomes" id="UP001221328">
    <property type="component" value="Unassembled WGS sequence"/>
</dbReference>
<evidence type="ECO:0000256" key="1">
    <source>
        <dbReference type="SAM" id="MobiDB-lite"/>
    </source>
</evidence>
<sequence length="582" mass="60436">MRRHNECTGATGSPERADGSRPGAIGPRRRRAAAGLCAAALLLAGCALPRPHVPPQANAQGGRNFYVSPQGDDGDDGRTPQTAWRTLRHADALRFKPGDRLRLKGGARFTGTLSIGPGDAGDVRRPVVIESYGSGRATIAAVGTRGIEVHDTSGVSIRDLVVVGDRASYRLQDGIAFVSDLPGDRKLPYVRVSGVEVSGFRNGVRLHGGTAGSGFRDVRITDSVLHDNQDAGLVTDGPAFDAQRPAYAHDRVTVSKVTAYANVGDPGARDRNTGSGIVLGSVSHGLVEQSVAHGNGAASAADAQEGPEGIWTYNSTRMTFQRNVSYDNHTGSRVDGGGFGLDNNVSDSLMQYNLAYGNDGAGFLAYTAVLNEAHKNNTIRFNVSHSNARKIQEYGGIVAFGARLTNLAIYQNTVLATANGPVRAPALRLEPSLGSVTVRNNVLATDGPPVVSASGAFDTAAVLMQGNDYHGAEGPNLLWGDRWYSDLATWRRESGQEQLGPQATGTDADPCLTQVPLPTAGPRVGSAGPARGALASRCADALNGAAVDLRAIGVDPGPVDYFGAPLSGSPGVGAAAHTGPSA</sequence>
<dbReference type="InterPro" id="IPR011050">
    <property type="entry name" value="Pectin_lyase_fold/virulence"/>
</dbReference>
<feature type="domain" description="Right handed beta helix" evidence="2">
    <location>
        <begin position="190"/>
        <end position="367"/>
    </location>
</feature>